<dbReference type="Proteomes" id="UP001620460">
    <property type="component" value="Unassembled WGS sequence"/>
</dbReference>
<organism evidence="3 4">
    <name type="scientific">Dyella ginsengisoli</name>
    <dbReference type="NCBI Taxonomy" id="363848"/>
    <lineage>
        <taxon>Bacteria</taxon>
        <taxon>Pseudomonadati</taxon>
        <taxon>Pseudomonadota</taxon>
        <taxon>Gammaproteobacteria</taxon>
        <taxon>Lysobacterales</taxon>
        <taxon>Rhodanobacteraceae</taxon>
        <taxon>Dyella</taxon>
    </lineage>
</organism>
<evidence type="ECO:0000256" key="1">
    <source>
        <dbReference type="SAM" id="Phobius"/>
    </source>
</evidence>
<feature type="transmembrane region" description="Helical" evidence="1">
    <location>
        <begin position="35"/>
        <end position="56"/>
    </location>
</feature>
<accession>A0ABW8JVR1</accession>
<keyword evidence="1" id="KW-1133">Transmembrane helix</keyword>
<sequence>MKNKLRNIRAPLALSLALMAGAASAQTSAPDTSSVVSTITGALAAIAAIGAAWVGFKYLKKVWNKL</sequence>
<keyword evidence="2" id="KW-0732">Signal</keyword>
<dbReference type="Pfam" id="PF05356">
    <property type="entry name" value="Phage_Coat_B"/>
    <property type="match status" value="1"/>
</dbReference>
<evidence type="ECO:0000313" key="4">
    <source>
        <dbReference type="Proteomes" id="UP001620460"/>
    </source>
</evidence>
<evidence type="ECO:0000256" key="2">
    <source>
        <dbReference type="SAM" id="SignalP"/>
    </source>
</evidence>
<feature type="chain" id="PRO_5046167001" evidence="2">
    <location>
        <begin position="26"/>
        <end position="66"/>
    </location>
</feature>
<proteinExistence type="predicted"/>
<protein>
    <submittedName>
        <fullName evidence="3">Uncharacterized protein</fullName>
    </submittedName>
</protein>
<name>A0ABW8JVR1_9GAMM</name>
<gene>
    <name evidence="3" type="ORF">ISP17_13435</name>
</gene>
<comment type="caution">
    <text evidence="3">The sequence shown here is derived from an EMBL/GenBank/DDBJ whole genome shotgun (WGS) entry which is preliminary data.</text>
</comment>
<keyword evidence="1" id="KW-0812">Transmembrane</keyword>
<reference evidence="3 4" key="1">
    <citation type="submission" date="2020-10" db="EMBL/GenBank/DDBJ databases">
        <title>Phylogeny of dyella-like bacteria.</title>
        <authorList>
            <person name="Fu J."/>
        </authorList>
    </citation>
    <scope>NUCLEOTIDE SEQUENCE [LARGE SCALE GENOMIC DNA]</scope>
    <source>
        <strain evidence="3 4">Gsoil3046</strain>
    </source>
</reference>
<dbReference type="InterPro" id="IPR008020">
    <property type="entry name" value="G8P"/>
</dbReference>
<dbReference type="RefSeq" id="WP_404633945.1">
    <property type="nucleotide sequence ID" value="NZ_JADIKM010000003.1"/>
</dbReference>
<feature type="signal peptide" evidence="2">
    <location>
        <begin position="1"/>
        <end position="25"/>
    </location>
</feature>
<dbReference type="EMBL" id="JADIKM010000003">
    <property type="protein sequence ID" value="MFK2904958.1"/>
    <property type="molecule type" value="Genomic_DNA"/>
</dbReference>
<keyword evidence="4" id="KW-1185">Reference proteome</keyword>
<keyword evidence="1" id="KW-0472">Membrane</keyword>
<evidence type="ECO:0000313" key="3">
    <source>
        <dbReference type="EMBL" id="MFK2904958.1"/>
    </source>
</evidence>